<dbReference type="AlphaFoldDB" id="A0A7R8VQA6"/>
<gene>
    <name evidence="1" type="ORF">TDIB3V08_LOCUS7356</name>
</gene>
<evidence type="ECO:0000313" key="1">
    <source>
        <dbReference type="EMBL" id="CAD7201153.1"/>
    </source>
</evidence>
<dbReference type="Gene3D" id="3.30.470.160">
    <property type="entry name" value="Inositol polyphosphate kinase"/>
    <property type="match status" value="1"/>
</dbReference>
<name>A0A7R8VQA6_TIMDO</name>
<proteinExistence type="predicted"/>
<accession>A0A7R8VQA6</accession>
<sequence length="276" mass="32561">MTIRERHDLFRINAQLSTLPYSWLDHENDGTLVTLQKWKVPSGWRKLRNIVQWTPFFQTYKKQRYPWVQLAGHQGMRDVEHRGNISAFPWRENGIPCKKTYLHHTRPDQDSNSGLPVTEIPDLYSSRFEHMSLDRWTNDRVADKMNSACRTVNRIHAMSAMAVVDHFSLVLVGAREWSSHTTSQRNFKAGPEQGTILKKLCPKEELCFQVLMKDVLRPYVPEYKGHVTCEDGECILYKVPSFPYQKNNNTYHPLKSEYNIHLFLNFIRDLERLFHE</sequence>
<dbReference type="SUPFAM" id="SSF56104">
    <property type="entry name" value="SAICAR synthase-like"/>
    <property type="match status" value="1"/>
</dbReference>
<reference evidence="1" key="1">
    <citation type="submission" date="2020-11" db="EMBL/GenBank/DDBJ databases">
        <authorList>
            <person name="Tran Van P."/>
        </authorList>
    </citation>
    <scope>NUCLEOTIDE SEQUENCE</scope>
</reference>
<organism evidence="1">
    <name type="scientific">Timema douglasi</name>
    <name type="common">Walking stick</name>
    <dbReference type="NCBI Taxonomy" id="61478"/>
    <lineage>
        <taxon>Eukaryota</taxon>
        <taxon>Metazoa</taxon>
        <taxon>Ecdysozoa</taxon>
        <taxon>Arthropoda</taxon>
        <taxon>Hexapoda</taxon>
        <taxon>Insecta</taxon>
        <taxon>Pterygota</taxon>
        <taxon>Neoptera</taxon>
        <taxon>Polyneoptera</taxon>
        <taxon>Phasmatodea</taxon>
        <taxon>Timematodea</taxon>
        <taxon>Timematoidea</taxon>
        <taxon>Timematidae</taxon>
        <taxon>Timema</taxon>
    </lineage>
</organism>
<dbReference type="InterPro" id="IPR038286">
    <property type="entry name" value="IPK_sf"/>
</dbReference>
<protein>
    <submittedName>
        <fullName evidence="1">Uncharacterized protein</fullName>
    </submittedName>
</protein>
<dbReference type="EMBL" id="OA568095">
    <property type="protein sequence ID" value="CAD7201153.1"/>
    <property type="molecule type" value="Genomic_DNA"/>
</dbReference>